<keyword evidence="1" id="KW-0812">Transmembrane</keyword>
<dbReference type="Proteomes" id="UP001519460">
    <property type="component" value="Unassembled WGS sequence"/>
</dbReference>
<feature type="transmembrane region" description="Helical" evidence="1">
    <location>
        <begin position="50"/>
        <end position="71"/>
    </location>
</feature>
<sequence>NIPLAILLAVAVTAVCYLLAIVAYHAVLTTPQIVSGVAVAAVFTKVTVPPAMWVVVPCIGISATGIVNVIIFTATSVARRTPLVSLILLGLVTCVVILMGDITSVLGAYTFFRSAGETVAILGLYRLRRKFPAAADTYVVPSVFPCVYLVVNISLAAVALTRDTSRYVIPLVLCLSGVPLYFLSKSRLRKSGPLQQIHGMHLESSTEDDSHQLRLPRSLGLVSATSYVVGGIIGVGIFVRSPDCAAECGSLAGGGAVCVGFLRREQLLWRPRLR</sequence>
<keyword evidence="3" id="KW-1185">Reference proteome</keyword>
<protein>
    <submittedName>
        <fullName evidence="2">Uncharacterized protein</fullName>
    </submittedName>
</protein>
<evidence type="ECO:0000313" key="3">
    <source>
        <dbReference type="Proteomes" id="UP001519460"/>
    </source>
</evidence>
<feature type="non-terminal residue" evidence="2">
    <location>
        <position position="1"/>
    </location>
</feature>
<feature type="transmembrane region" description="Helical" evidence="1">
    <location>
        <begin position="137"/>
        <end position="161"/>
    </location>
</feature>
<gene>
    <name evidence="2" type="ORF">BaRGS_00032179</name>
</gene>
<keyword evidence="1" id="KW-1133">Transmembrane helix</keyword>
<evidence type="ECO:0000256" key="1">
    <source>
        <dbReference type="SAM" id="Phobius"/>
    </source>
</evidence>
<dbReference type="AlphaFoldDB" id="A0ABD0JP28"/>
<feature type="transmembrane region" description="Helical" evidence="1">
    <location>
        <begin position="219"/>
        <end position="239"/>
    </location>
</feature>
<accession>A0ABD0JP28</accession>
<reference evidence="2 3" key="1">
    <citation type="journal article" date="2023" name="Sci. Data">
        <title>Genome assembly of the Korean intertidal mud-creeper Batillaria attramentaria.</title>
        <authorList>
            <person name="Patra A.K."/>
            <person name="Ho P.T."/>
            <person name="Jun S."/>
            <person name="Lee S.J."/>
            <person name="Kim Y."/>
            <person name="Won Y.J."/>
        </authorList>
    </citation>
    <scope>NUCLEOTIDE SEQUENCE [LARGE SCALE GENOMIC DNA]</scope>
    <source>
        <strain evidence="2">Wonlab-2016</strain>
    </source>
</reference>
<dbReference type="PANTHER" id="PTHR11785">
    <property type="entry name" value="AMINO ACID TRANSPORTER"/>
    <property type="match status" value="1"/>
</dbReference>
<dbReference type="Gene3D" id="1.20.1740.10">
    <property type="entry name" value="Amino acid/polyamine transporter I"/>
    <property type="match status" value="1"/>
</dbReference>
<evidence type="ECO:0000313" key="2">
    <source>
        <dbReference type="EMBL" id="KAK7476561.1"/>
    </source>
</evidence>
<comment type="caution">
    <text evidence="2">The sequence shown here is derived from an EMBL/GenBank/DDBJ whole genome shotgun (WGS) entry which is preliminary data.</text>
</comment>
<dbReference type="EMBL" id="JACVVK020000372">
    <property type="protein sequence ID" value="KAK7476561.1"/>
    <property type="molecule type" value="Genomic_DNA"/>
</dbReference>
<dbReference type="PANTHER" id="PTHR11785:SF516">
    <property type="entry name" value="AMINO ACID PERMEASE_ SLC12A DOMAIN-CONTAINING PROTEIN"/>
    <property type="match status" value="1"/>
</dbReference>
<name>A0ABD0JP28_9CAEN</name>
<proteinExistence type="predicted"/>
<feature type="transmembrane region" description="Helical" evidence="1">
    <location>
        <begin position="167"/>
        <end position="184"/>
    </location>
</feature>
<feature type="transmembrane region" description="Helical" evidence="1">
    <location>
        <begin position="83"/>
        <end position="100"/>
    </location>
</feature>
<keyword evidence="1" id="KW-0472">Membrane</keyword>
<dbReference type="InterPro" id="IPR050598">
    <property type="entry name" value="AminoAcid_Transporter"/>
</dbReference>
<organism evidence="2 3">
    <name type="scientific">Batillaria attramentaria</name>
    <dbReference type="NCBI Taxonomy" id="370345"/>
    <lineage>
        <taxon>Eukaryota</taxon>
        <taxon>Metazoa</taxon>
        <taxon>Spiralia</taxon>
        <taxon>Lophotrochozoa</taxon>
        <taxon>Mollusca</taxon>
        <taxon>Gastropoda</taxon>
        <taxon>Caenogastropoda</taxon>
        <taxon>Sorbeoconcha</taxon>
        <taxon>Cerithioidea</taxon>
        <taxon>Batillariidae</taxon>
        <taxon>Batillaria</taxon>
    </lineage>
</organism>